<dbReference type="InterPro" id="IPR018077">
    <property type="entry name" value="Glyco_hydro_fam25_subgr"/>
</dbReference>
<dbReference type="PROSITE" id="PS51782">
    <property type="entry name" value="LYSM"/>
    <property type="match status" value="3"/>
</dbReference>
<dbReference type="PANTHER" id="PTHR33734:SF22">
    <property type="entry name" value="MEMBRANE-BOUND LYTIC MUREIN TRANSGLYCOSYLASE D"/>
    <property type="match status" value="1"/>
</dbReference>
<keyword evidence="2" id="KW-0378">Hydrolase</keyword>
<dbReference type="InterPro" id="IPR018392">
    <property type="entry name" value="LysM"/>
</dbReference>
<dbReference type="Pfam" id="PF01183">
    <property type="entry name" value="Glyco_hydro_25"/>
    <property type="match status" value="1"/>
</dbReference>
<comment type="caution">
    <text evidence="6">The sequence shown here is derived from an EMBL/GenBank/DDBJ whole genome shotgun (WGS) entry which is preliminary data.</text>
</comment>
<dbReference type="SUPFAM" id="SSF54106">
    <property type="entry name" value="LysM domain"/>
    <property type="match status" value="3"/>
</dbReference>
<name>A0A0R1EYU6_9LACO</name>
<dbReference type="eggNOG" id="COG3757">
    <property type="taxonomic scope" value="Bacteria"/>
</dbReference>
<evidence type="ECO:0000313" key="6">
    <source>
        <dbReference type="EMBL" id="KRK14717.1"/>
    </source>
</evidence>
<evidence type="ECO:0000256" key="1">
    <source>
        <dbReference type="ARBA" id="ARBA00010646"/>
    </source>
</evidence>
<dbReference type="EMBL" id="AZCN01000069">
    <property type="protein sequence ID" value="KRK14717.1"/>
    <property type="molecule type" value="Genomic_DNA"/>
</dbReference>
<feature type="chain" id="PRO_5006403687" evidence="4">
    <location>
        <begin position="32"/>
        <end position="485"/>
    </location>
</feature>
<evidence type="ECO:0000256" key="3">
    <source>
        <dbReference type="ARBA" id="ARBA00023295"/>
    </source>
</evidence>
<dbReference type="GeneID" id="65917572"/>
<dbReference type="Proteomes" id="UP000051181">
    <property type="component" value="Unassembled WGS sequence"/>
</dbReference>
<keyword evidence="4" id="KW-0732">Signal</keyword>
<gene>
    <name evidence="6" type="ORF">FD22_GL002140</name>
</gene>
<proteinExistence type="inferred from homology"/>
<dbReference type="SMART" id="SM00641">
    <property type="entry name" value="Glyco_25"/>
    <property type="match status" value="1"/>
</dbReference>
<dbReference type="SUPFAM" id="SSF51445">
    <property type="entry name" value="(Trans)glycosidases"/>
    <property type="match status" value="1"/>
</dbReference>
<dbReference type="GO" id="GO:0009253">
    <property type="term" value="P:peptidoglycan catabolic process"/>
    <property type="evidence" value="ECO:0007669"/>
    <property type="project" value="InterPro"/>
</dbReference>
<dbReference type="GO" id="GO:0003796">
    <property type="term" value="F:lysozyme activity"/>
    <property type="evidence" value="ECO:0007669"/>
    <property type="project" value="InterPro"/>
</dbReference>
<dbReference type="PANTHER" id="PTHR33734">
    <property type="entry name" value="LYSM DOMAIN-CONTAINING GPI-ANCHORED PROTEIN 2"/>
    <property type="match status" value="1"/>
</dbReference>
<feature type="signal peptide" evidence="4">
    <location>
        <begin position="1"/>
        <end position="31"/>
    </location>
</feature>
<dbReference type="GO" id="GO:0008932">
    <property type="term" value="F:lytic endotransglycosylase activity"/>
    <property type="evidence" value="ECO:0007669"/>
    <property type="project" value="TreeGrafter"/>
</dbReference>
<organism evidence="6 7">
    <name type="scientific">Loigolactobacillus coryniformis subsp. coryniformis KCTC 3167 = DSM 20001</name>
    <dbReference type="NCBI Taxonomy" id="913848"/>
    <lineage>
        <taxon>Bacteria</taxon>
        <taxon>Bacillati</taxon>
        <taxon>Bacillota</taxon>
        <taxon>Bacilli</taxon>
        <taxon>Lactobacillales</taxon>
        <taxon>Lactobacillaceae</taxon>
        <taxon>Loigolactobacillus</taxon>
    </lineage>
</organism>
<dbReference type="eggNOG" id="COG1388">
    <property type="taxonomic scope" value="Bacteria"/>
</dbReference>
<dbReference type="PATRIC" id="fig|913848.6.peg.2188"/>
<evidence type="ECO:0000256" key="2">
    <source>
        <dbReference type="ARBA" id="ARBA00022801"/>
    </source>
</evidence>
<sequence>MSQNKVKFGAVALAAALLVSPVILSKPAARAAVGDKGPDWSKYQGNQGRFVSGNDKFAFAQIGGYYNGSFVDQATYNSQVQYAIAEGKRAQTYIYAQFSGRAQADAMLNYYLPRIQTPKGSIVALDVESGYPDTDSVMYALNRVKQAGYTPMLYGYKAFLTSHINLTFISNAYQLWLGEYPDYSVRTEPNYNFFPSWNNIGVFQFTSTGLPGGLDYNIDLTGITDAGYTGTGTSKAGGEKVKPVTTTPAIAAGQAANNTKKSAIKVGNTVKVNFGANRWATGESIPSWVKGQNYTVAQVSGTKLLLSGINSWLDRSNAEILSVTGTIATSSGSTYTVQSGDTLSGIAAKYGTSVSALASLNGISNADYIYIGQKLTVKGNATAASVTSYYTVKSGDTLSAIAAAHGLTTATLAAYNGITNYNMIYTGQQLKFSGGATATSRSYTVKYGDTLGGVAASLGTTVASLAAKNGIGNTNLIYTGQTLAY</sequence>
<dbReference type="AlphaFoldDB" id="A0A0R1EYU6"/>
<dbReference type="InterPro" id="IPR036779">
    <property type="entry name" value="LysM_dom_sf"/>
</dbReference>
<evidence type="ECO:0000259" key="5">
    <source>
        <dbReference type="PROSITE" id="PS51782"/>
    </source>
</evidence>
<dbReference type="SMART" id="SM00257">
    <property type="entry name" value="LysM"/>
    <property type="match status" value="3"/>
</dbReference>
<dbReference type="InterPro" id="IPR002053">
    <property type="entry name" value="Glyco_hydro_25"/>
</dbReference>
<dbReference type="PROSITE" id="PS51904">
    <property type="entry name" value="GLYCOSYL_HYDROL_F25_2"/>
    <property type="match status" value="1"/>
</dbReference>
<dbReference type="RefSeq" id="WP_010010688.1">
    <property type="nucleotide sequence ID" value="NZ_AZCN01000069.1"/>
</dbReference>
<keyword evidence="3" id="KW-0326">Glycosidase</keyword>
<comment type="similarity">
    <text evidence="1">Belongs to the glycosyl hydrolase 25 family.</text>
</comment>
<dbReference type="GO" id="GO:0016998">
    <property type="term" value="P:cell wall macromolecule catabolic process"/>
    <property type="evidence" value="ECO:0007669"/>
    <property type="project" value="InterPro"/>
</dbReference>
<evidence type="ECO:0000256" key="4">
    <source>
        <dbReference type="SAM" id="SignalP"/>
    </source>
</evidence>
<dbReference type="Gene3D" id="3.20.20.80">
    <property type="entry name" value="Glycosidases"/>
    <property type="match status" value="1"/>
</dbReference>
<reference evidence="6 7" key="1">
    <citation type="journal article" date="2015" name="Genome Announc.">
        <title>Expanding the biotechnology potential of lactobacilli through comparative genomics of 213 strains and associated genera.</title>
        <authorList>
            <person name="Sun Z."/>
            <person name="Harris H.M."/>
            <person name="McCann A."/>
            <person name="Guo C."/>
            <person name="Argimon S."/>
            <person name="Zhang W."/>
            <person name="Yang X."/>
            <person name="Jeffery I.B."/>
            <person name="Cooney J.C."/>
            <person name="Kagawa T.F."/>
            <person name="Liu W."/>
            <person name="Song Y."/>
            <person name="Salvetti E."/>
            <person name="Wrobel A."/>
            <person name="Rasinkangas P."/>
            <person name="Parkhill J."/>
            <person name="Rea M.C."/>
            <person name="O'Sullivan O."/>
            <person name="Ritari J."/>
            <person name="Douillard F.P."/>
            <person name="Paul Ross R."/>
            <person name="Yang R."/>
            <person name="Briner A.E."/>
            <person name="Felis G.E."/>
            <person name="de Vos W.M."/>
            <person name="Barrangou R."/>
            <person name="Klaenhammer T.R."/>
            <person name="Caufield P.W."/>
            <person name="Cui Y."/>
            <person name="Zhang H."/>
            <person name="O'Toole P.W."/>
        </authorList>
    </citation>
    <scope>NUCLEOTIDE SEQUENCE [LARGE SCALE GENOMIC DNA]</scope>
    <source>
        <strain evidence="6 7">DSM 20001</strain>
    </source>
</reference>
<dbReference type="Gene3D" id="3.10.350.10">
    <property type="entry name" value="LysM domain"/>
    <property type="match status" value="3"/>
</dbReference>
<feature type="domain" description="LysM" evidence="5">
    <location>
        <begin position="388"/>
        <end position="432"/>
    </location>
</feature>
<protein>
    <submittedName>
        <fullName evidence="6">Phage-related lysin</fullName>
    </submittedName>
</protein>
<accession>A0A0R1EYU6</accession>
<feature type="domain" description="LysM" evidence="5">
    <location>
        <begin position="441"/>
        <end position="485"/>
    </location>
</feature>
<dbReference type="CDD" id="cd00118">
    <property type="entry name" value="LysM"/>
    <property type="match status" value="3"/>
</dbReference>
<feature type="domain" description="LysM" evidence="5">
    <location>
        <begin position="333"/>
        <end position="377"/>
    </location>
</feature>
<dbReference type="Pfam" id="PF01476">
    <property type="entry name" value="LysM"/>
    <property type="match status" value="3"/>
</dbReference>
<evidence type="ECO:0000313" key="7">
    <source>
        <dbReference type="Proteomes" id="UP000051181"/>
    </source>
</evidence>
<dbReference type="InterPro" id="IPR017853">
    <property type="entry name" value="GH"/>
</dbReference>